<dbReference type="Gene3D" id="2.60.120.260">
    <property type="entry name" value="Galactose-binding domain-like"/>
    <property type="match status" value="1"/>
</dbReference>
<keyword evidence="4" id="KW-1185">Reference proteome</keyword>
<feature type="region of interest" description="Disordered" evidence="1">
    <location>
        <begin position="233"/>
        <end position="267"/>
    </location>
</feature>
<evidence type="ECO:0000313" key="4">
    <source>
        <dbReference type="Proteomes" id="UP000664859"/>
    </source>
</evidence>
<accession>A0A835Z301</accession>
<reference evidence="3" key="1">
    <citation type="submission" date="2021-02" db="EMBL/GenBank/DDBJ databases">
        <title>First Annotated Genome of the Yellow-green Alga Tribonema minus.</title>
        <authorList>
            <person name="Mahan K.M."/>
        </authorList>
    </citation>
    <scope>NUCLEOTIDE SEQUENCE</scope>
    <source>
        <strain evidence="3">UTEX B ZZ1240</strain>
    </source>
</reference>
<protein>
    <submittedName>
        <fullName evidence="3">Uncharacterized protein</fullName>
    </submittedName>
</protein>
<proteinExistence type="predicted"/>
<evidence type="ECO:0000256" key="2">
    <source>
        <dbReference type="SAM" id="SignalP"/>
    </source>
</evidence>
<dbReference type="Proteomes" id="UP000664859">
    <property type="component" value="Unassembled WGS sequence"/>
</dbReference>
<feature type="chain" id="PRO_5032432126" evidence="2">
    <location>
        <begin position="22"/>
        <end position="267"/>
    </location>
</feature>
<comment type="caution">
    <text evidence="3">The sequence shown here is derived from an EMBL/GenBank/DDBJ whole genome shotgun (WGS) entry which is preliminary data.</text>
</comment>
<feature type="compositionally biased region" description="Low complexity" evidence="1">
    <location>
        <begin position="235"/>
        <end position="267"/>
    </location>
</feature>
<name>A0A835Z301_9STRA</name>
<organism evidence="3 4">
    <name type="scientific">Tribonema minus</name>
    <dbReference type="NCBI Taxonomy" id="303371"/>
    <lineage>
        <taxon>Eukaryota</taxon>
        <taxon>Sar</taxon>
        <taxon>Stramenopiles</taxon>
        <taxon>Ochrophyta</taxon>
        <taxon>PX clade</taxon>
        <taxon>Xanthophyceae</taxon>
        <taxon>Tribonematales</taxon>
        <taxon>Tribonemataceae</taxon>
        <taxon>Tribonema</taxon>
    </lineage>
</organism>
<feature type="signal peptide" evidence="2">
    <location>
        <begin position="1"/>
        <end position="21"/>
    </location>
</feature>
<sequence length="267" mass="27690">MIGQSTCTVALFCILCACASAKSLRGGRHQQRRLKISPDYQGTPYEANPIAIPGMLQVELFDKGGEGVGYHDIKDPAAKAKAPPNVIRQDSPIQINDEGPDVNGSEAVGQIGIGMGIGGEWLRYTIEATETATYRPIWRIATYDPKGGDNVVQTNLALGTGAEANPCTGDLPVAGGLDIKVNTGGYKTFKSYTSKDPITIPKGAHVLTVCLSDVVDFEMNYIDFEVVGEGGATEAPSAAPSIAPSVMPSAAPSDAPSAAPSAAPVAA</sequence>
<dbReference type="AlphaFoldDB" id="A0A835Z301"/>
<keyword evidence="2" id="KW-0732">Signal</keyword>
<dbReference type="EMBL" id="JAFCMP010000135">
    <property type="protein sequence ID" value="KAG5185279.1"/>
    <property type="molecule type" value="Genomic_DNA"/>
</dbReference>
<evidence type="ECO:0000256" key="1">
    <source>
        <dbReference type="SAM" id="MobiDB-lite"/>
    </source>
</evidence>
<gene>
    <name evidence="3" type="ORF">JKP88DRAFT_219239</name>
</gene>
<evidence type="ECO:0000313" key="3">
    <source>
        <dbReference type="EMBL" id="KAG5185279.1"/>
    </source>
</evidence>